<sequence length="66" mass="7440">MKFRDIILTKDLDRELFSRYSGKIPQDVLPSKIICVILEEGSGAPGGYSIYGNTVAAFYYNYQISI</sequence>
<name>A0A2C6BRP5_FUSNP</name>
<gene>
    <name evidence="1" type="ORF">CBG54_05490</name>
</gene>
<dbReference type="AlphaFoldDB" id="A0A2C6BRP5"/>
<organism evidence="1 2">
    <name type="scientific">Fusobacterium nucleatum subsp. polymorphum</name>
    <name type="common">Fusobacterium polymorphum</name>
    <dbReference type="NCBI Taxonomy" id="76857"/>
    <lineage>
        <taxon>Bacteria</taxon>
        <taxon>Fusobacteriati</taxon>
        <taxon>Fusobacteriota</taxon>
        <taxon>Fusobacteriia</taxon>
        <taxon>Fusobacteriales</taxon>
        <taxon>Fusobacteriaceae</taxon>
        <taxon>Fusobacterium</taxon>
    </lineage>
</organism>
<dbReference type="Proteomes" id="UP000224182">
    <property type="component" value="Unassembled WGS sequence"/>
</dbReference>
<dbReference type="EMBL" id="NIRN01000001">
    <property type="protein sequence ID" value="PHI06515.1"/>
    <property type="molecule type" value="Genomic_DNA"/>
</dbReference>
<evidence type="ECO:0000313" key="2">
    <source>
        <dbReference type="Proteomes" id="UP000224182"/>
    </source>
</evidence>
<evidence type="ECO:0000313" key="1">
    <source>
        <dbReference type="EMBL" id="PHI06515.1"/>
    </source>
</evidence>
<proteinExistence type="predicted"/>
<reference evidence="1 2" key="1">
    <citation type="submission" date="2017-06" db="EMBL/GenBank/DDBJ databases">
        <title>Draft genome sequence of Fusobacterium nucleatum subsp. polymorphum KCOM 1271 (=ChDC F305).</title>
        <authorList>
            <person name="Kook J.-K."/>
            <person name="Park S.-N."/>
            <person name="Lim Y.K."/>
            <person name="Roh H."/>
        </authorList>
    </citation>
    <scope>NUCLEOTIDE SEQUENCE [LARGE SCALE GENOMIC DNA]</scope>
    <source>
        <strain evidence="2">KCOM 1271 (ChDC F305)</strain>
    </source>
</reference>
<accession>A0A2C6BRP5</accession>
<protein>
    <submittedName>
        <fullName evidence="1">Uncharacterized protein</fullName>
    </submittedName>
</protein>
<comment type="caution">
    <text evidence="1">The sequence shown here is derived from an EMBL/GenBank/DDBJ whole genome shotgun (WGS) entry which is preliminary data.</text>
</comment>